<evidence type="ECO:0000313" key="2">
    <source>
        <dbReference type="EMBL" id="BAC41148.1"/>
    </source>
</evidence>
<reference evidence="2" key="3">
    <citation type="journal article" date="2000" name="Genome Res.">
        <title>RIKEN integrated sequence analysis (RISA) system--384-format sequencing pipeline with 384 multicapillary sequencer.</title>
        <authorList>
            <person name="Shibata K."/>
            <person name="Itoh M."/>
            <person name="Aizawa K."/>
            <person name="Nagaoka S."/>
            <person name="Sasaki N."/>
            <person name="Carninci P."/>
            <person name="Konno H."/>
            <person name="Akiyama J."/>
            <person name="Nishi K."/>
            <person name="Kitsunai T."/>
            <person name="Tashiro H."/>
            <person name="Itoh M."/>
            <person name="Sumi N."/>
            <person name="Ishii Y."/>
            <person name="Nakamura S."/>
            <person name="Hazama M."/>
            <person name="Nishine T."/>
            <person name="Harada A."/>
            <person name="Yamamoto R."/>
            <person name="Matsumoto H."/>
            <person name="Sakaguchi S."/>
            <person name="Ikegami T."/>
            <person name="Kashiwagi K."/>
            <person name="Fujiwake S."/>
            <person name="Inoue K."/>
            <person name="Togawa Y."/>
            <person name="Izawa M."/>
            <person name="Ohara E."/>
            <person name="Watahiki M."/>
            <person name="Yoneda Y."/>
            <person name="Ishikawa T."/>
            <person name="Ozawa K."/>
            <person name="Tanaka T."/>
            <person name="Matsuura S."/>
            <person name="Kawai J."/>
            <person name="Okazaki Y."/>
            <person name="Muramatsu M."/>
            <person name="Inoue Y."/>
            <person name="Kira A."/>
            <person name="Hayashizaki Y."/>
        </authorList>
    </citation>
    <scope>NUCLEOTIDE SEQUENCE</scope>
    <source>
        <strain evidence="2">C57BL/6J</strain>
        <tissue evidence="2">Brain</tissue>
    </source>
</reference>
<reference evidence="2" key="2">
    <citation type="journal article" date="2000" name="Genome Res.">
        <title>Normalization and subtraction of cap-trapper-selected cDNAs to prepare full-length cDNA libraries for rapid discovery of new genes.</title>
        <authorList>
            <person name="Carninci P."/>
            <person name="Shibata Y."/>
            <person name="Hayatsu N."/>
            <person name="Sugahara Y."/>
            <person name="Shibata K."/>
            <person name="Itoh M."/>
            <person name="Konno H."/>
            <person name="Okazaki Y."/>
            <person name="Muramatsu M."/>
            <person name="Hayashizaki Y."/>
        </authorList>
    </citation>
    <scope>NUCLEOTIDE SEQUENCE</scope>
    <source>
        <strain evidence="2">C57BL/6J</strain>
        <tissue evidence="2">Brain</tissue>
    </source>
</reference>
<feature type="non-terminal residue" evidence="2">
    <location>
        <position position="1"/>
    </location>
</feature>
<dbReference type="EMBL" id="AK090250">
    <property type="protein sequence ID" value="BAC41148.1"/>
    <property type="molecule type" value="mRNA"/>
</dbReference>
<reference evidence="2" key="6">
    <citation type="submission" date="2002-04" db="EMBL/GenBank/DDBJ databases">
        <authorList>
            <person name="Adachi J."/>
            <person name="Aizawa K."/>
            <person name="Akimura T."/>
            <person name="Arakawa T."/>
            <person name="Bono H."/>
            <person name="Carninci P."/>
            <person name="Fukuda S."/>
            <person name="Furuno M."/>
            <person name="Hanagaki T."/>
            <person name="Hara A."/>
            <person name="Hashizume W."/>
            <person name="Hayashida K."/>
            <person name="Hayatsu N."/>
            <person name="Hiramoto K."/>
            <person name="Hiraoka T."/>
            <person name="Hirozane T."/>
            <person name="Hori F."/>
            <person name="Imotani K."/>
            <person name="Ishii Y."/>
            <person name="Itoh M."/>
            <person name="Kagawa I."/>
            <person name="Kasukawa T."/>
            <person name="Katoh H."/>
            <person name="Kawai J."/>
            <person name="Kojima Y."/>
            <person name="Kondo S."/>
            <person name="Konno H."/>
            <person name="Kouda M."/>
            <person name="Koya S."/>
            <person name="Kurihara C."/>
            <person name="Matsuyama T."/>
            <person name="Miyazaki A."/>
            <person name="Murata M."/>
            <person name="Nakamura M."/>
            <person name="Nishi K."/>
            <person name="Nomura K."/>
            <person name="Numazaki R."/>
            <person name="Ohno M."/>
            <person name="Ohsato N."/>
            <person name="Okazaki Y."/>
            <person name="Saito R."/>
            <person name="Saitoh H."/>
            <person name="Sakai C."/>
            <person name="Sakai K."/>
            <person name="Sakazume N."/>
            <person name="Sano H."/>
            <person name="Sasaki D."/>
            <person name="Shibata K."/>
            <person name="Shinagawa A."/>
            <person name="Shiraki T."/>
            <person name="Sogabe Y."/>
            <person name="Tagami M."/>
            <person name="Tagawa A."/>
            <person name="Takahashi F."/>
            <person name="Takaku-Akahira S."/>
            <person name="Takeda Y."/>
            <person name="Tanaka T."/>
            <person name="Tomaru A."/>
            <person name="Toya T."/>
            <person name="Yasunishi A."/>
            <person name="Muramatsu M."/>
            <person name="Hayashizaki Y."/>
        </authorList>
    </citation>
    <scope>NUCLEOTIDE SEQUENCE</scope>
    <source>
        <strain evidence="2">C57BL/6J</strain>
        <tissue evidence="2">Brain</tissue>
    </source>
</reference>
<dbReference type="AlphaFoldDB" id="Q8C1U8"/>
<reference evidence="2" key="7">
    <citation type="journal article" date="2005" name="Science">
        <title>The Transcriptional Landscape of the Mammalian Genome.</title>
        <authorList>
            <consortium name="The FANTOM Consortium"/>
            <consortium name="Riken Genome Exploration Research Group and Genome Science Group (Genome Network Project Core Group)"/>
        </authorList>
    </citation>
    <scope>NUCLEOTIDE SEQUENCE</scope>
    <source>
        <strain evidence="2">C57BL/6J</strain>
        <tissue evidence="2">Brain</tissue>
    </source>
</reference>
<evidence type="ECO:0000256" key="1">
    <source>
        <dbReference type="SAM" id="MobiDB-lite"/>
    </source>
</evidence>
<name>Q8C1U8_MOUSE</name>
<reference evidence="2" key="5">
    <citation type="journal article" date="2002" name="Nature">
        <title>Analysis of the mouse transcriptome based on functional annotation of 60,770 full-length cDNAs.</title>
        <authorList>
            <consortium name="The FANTOM Consortium and the RIKEN Genome Exploration Research Group Phase I and II Team"/>
        </authorList>
    </citation>
    <scope>NUCLEOTIDE SEQUENCE</scope>
    <source>
        <strain evidence="2">C57BL/6J</strain>
        <tissue evidence="2">Brain</tissue>
    </source>
</reference>
<accession>Q8C1U8</accession>
<sequence>LRAPPPEKTDPRPEPACGARAWLAASRLSRFSGSRRRRHCPRGCGRTRGPTAQPGPVRPGSVAREVRAPAVPLLPAGAAGTRNNGDAARVPGVQQPGVASYSWRLGPWGELRPTWETPVTVGLEGVLASTRDFSGLIFWDFVVKEGSRNYRD</sequence>
<protein>
    <submittedName>
        <fullName evidence="2">Uncharacterized protein</fullName>
    </submittedName>
</protein>
<proteinExistence type="evidence at transcript level"/>
<reference evidence="2" key="1">
    <citation type="journal article" date="1999" name="Methods Enzymol.">
        <title>High-efficiency full-length cDNA cloning.</title>
        <authorList>
            <person name="Carninci P."/>
            <person name="Hayashizaki Y."/>
        </authorList>
    </citation>
    <scope>NUCLEOTIDE SEQUENCE</scope>
    <source>
        <strain evidence="2">C57BL/6J</strain>
        <tissue evidence="2">Brain</tissue>
    </source>
</reference>
<feature type="region of interest" description="Disordered" evidence="1">
    <location>
        <begin position="33"/>
        <end position="63"/>
    </location>
</feature>
<reference evidence="2" key="4">
    <citation type="journal article" date="2001" name="Nature">
        <title>Functional annotation of a full-length mouse cDNA collection.</title>
        <authorList>
            <consortium name="The RIKEN Genome Exploration Research Group Phase II Team and the FANTOM Consortium"/>
        </authorList>
    </citation>
    <scope>NUCLEOTIDE SEQUENCE</scope>
    <source>
        <strain evidence="2">C57BL/6J</strain>
        <tissue evidence="2">Brain</tissue>
    </source>
</reference>
<organism evidence="2">
    <name type="scientific">Mus musculus</name>
    <name type="common">Mouse</name>
    <dbReference type="NCBI Taxonomy" id="10090"/>
    <lineage>
        <taxon>Eukaryota</taxon>
        <taxon>Metazoa</taxon>
        <taxon>Chordata</taxon>
        <taxon>Craniata</taxon>
        <taxon>Vertebrata</taxon>
        <taxon>Euteleostomi</taxon>
        <taxon>Mammalia</taxon>
        <taxon>Eutheria</taxon>
        <taxon>Euarchontoglires</taxon>
        <taxon>Glires</taxon>
        <taxon>Rodentia</taxon>
        <taxon>Myomorpha</taxon>
        <taxon>Muroidea</taxon>
        <taxon>Muridae</taxon>
        <taxon>Murinae</taxon>
        <taxon>Mus</taxon>
        <taxon>Mus</taxon>
    </lineage>
</organism>
<reference evidence="2" key="8">
    <citation type="journal article" date="2005" name="Science">
        <title>Antisense Transcription in the Mammalian Transcriptome.</title>
        <authorList>
            <consortium name="RIKEN Genome Exploration Research Group and Genome Science Group (Genome Network Project Core Group) and the FANTOM Consortium"/>
        </authorList>
    </citation>
    <scope>NUCLEOTIDE SEQUENCE</scope>
    <source>
        <strain evidence="2">C57BL/6J</strain>
        <tissue evidence="2">Brain</tissue>
    </source>
</reference>